<evidence type="ECO:0000313" key="4">
    <source>
        <dbReference type="Proteomes" id="UP001152759"/>
    </source>
</evidence>
<reference evidence="3" key="1">
    <citation type="submission" date="2021-12" db="EMBL/GenBank/DDBJ databases">
        <authorList>
            <person name="King R."/>
        </authorList>
    </citation>
    <scope>NUCLEOTIDE SEQUENCE</scope>
</reference>
<keyword evidence="1" id="KW-0175">Coiled coil</keyword>
<gene>
    <name evidence="3" type="ORF">BEMITA_LOCUS2594</name>
</gene>
<evidence type="ECO:0000256" key="1">
    <source>
        <dbReference type="SAM" id="Coils"/>
    </source>
</evidence>
<feature type="coiled-coil region" evidence="1">
    <location>
        <begin position="29"/>
        <end position="130"/>
    </location>
</feature>
<accession>A0A9P0A4N9</accession>
<name>A0A9P0A4N9_BEMTA</name>
<evidence type="ECO:0000256" key="2">
    <source>
        <dbReference type="SAM" id="MobiDB-lite"/>
    </source>
</evidence>
<feature type="region of interest" description="Disordered" evidence="2">
    <location>
        <begin position="291"/>
        <end position="333"/>
    </location>
</feature>
<dbReference type="EMBL" id="OU963871">
    <property type="protein sequence ID" value="CAH0383121.1"/>
    <property type="molecule type" value="Genomic_DNA"/>
</dbReference>
<protein>
    <submittedName>
        <fullName evidence="3">Uncharacterized protein</fullName>
    </submittedName>
</protein>
<organism evidence="3 4">
    <name type="scientific">Bemisia tabaci</name>
    <name type="common">Sweetpotato whitefly</name>
    <name type="synonym">Aleurodes tabaci</name>
    <dbReference type="NCBI Taxonomy" id="7038"/>
    <lineage>
        <taxon>Eukaryota</taxon>
        <taxon>Metazoa</taxon>
        <taxon>Ecdysozoa</taxon>
        <taxon>Arthropoda</taxon>
        <taxon>Hexapoda</taxon>
        <taxon>Insecta</taxon>
        <taxon>Pterygota</taxon>
        <taxon>Neoptera</taxon>
        <taxon>Paraneoptera</taxon>
        <taxon>Hemiptera</taxon>
        <taxon>Sternorrhyncha</taxon>
        <taxon>Aleyrodoidea</taxon>
        <taxon>Aleyrodidae</taxon>
        <taxon>Aleyrodinae</taxon>
        <taxon>Bemisia</taxon>
    </lineage>
</organism>
<sequence length="333" mass="37114">MNSMEEGASPDVWSQETVDLLDSILETYRKNDEEKLLKLEDDVNTLKGLIQCSLAARILSVQKENEALLLEQAQTQRELTSVQNELSATREELEIALNFQQMQRKDQEELTTVRSELAATKRELEQEKTKELLHLAATTLNTFIASCPDSFPEEGSRELLFISSLLGIIANLVTVKEGCFTLTSTFIGAGTFIGPILEALPTIYLKAGDNLRSTILLLLHNLSFYEDGVKSMKEYFTSNLQILGAAMKTNTNEHSLMISLLTILALTRTSVMSRAISLLYKQLDSIFQSPQEPRRSSYRRGNSAAPSPLTSPGVRLTRGWSGPGPEFEECQES</sequence>
<proteinExistence type="predicted"/>
<evidence type="ECO:0000313" key="3">
    <source>
        <dbReference type="EMBL" id="CAH0383121.1"/>
    </source>
</evidence>
<dbReference type="Proteomes" id="UP001152759">
    <property type="component" value="Chromosome 10"/>
</dbReference>
<dbReference type="AlphaFoldDB" id="A0A9P0A4N9"/>
<keyword evidence="4" id="KW-1185">Reference proteome</keyword>